<dbReference type="GO" id="GO:0005886">
    <property type="term" value="C:plasma membrane"/>
    <property type="evidence" value="ECO:0007669"/>
    <property type="project" value="TreeGrafter"/>
</dbReference>
<dbReference type="InterPro" id="IPR027417">
    <property type="entry name" value="P-loop_NTPase"/>
</dbReference>
<dbReference type="Gene3D" id="3.40.50.300">
    <property type="entry name" value="P-loop containing nucleotide triphosphate hydrolases"/>
    <property type="match status" value="1"/>
</dbReference>
<organism evidence="5">
    <name type="scientific">uncultured bacterium</name>
    <name type="common">gcode 4</name>
    <dbReference type="NCBI Taxonomy" id="1234023"/>
    <lineage>
        <taxon>Bacteria</taxon>
        <taxon>environmental samples</taxon>
    </lineage>
</organism>
<gene>
    <name evidence="5" type="ORF">ACD_78C00105G0005</name>
</gene>
<dbReference type="PANTHER" id="PTHR30258">
    <property type="entry name" value="TYPE II SECRETION SYSTEM PROTEIN GSPE-RELATED"/>
    <property type="match status" value="1"/>
</dbReference>
<evidence type="ECO:0000256" key="1">
    <source>
        <dbReference type="ARBA" id="ARBA00006611"/>
    </source>
</evidence>
<keyword evidence="3" id="KW-0067">ATP-binding</keyword>
<keyword evidence="2" id="KW-0547">Nucleotide-binding</keyword>
<proteinExistence type="inferred from homology"/>
<reference evidence="5" key="1">
    <citation type="journal article" date="2012" name="Science">
        <title>Fermentation, hydrogen, and sulfur metabolism in multiple uncultivated bacterial phyla.</title>
        <authorList>
            <person name="Wrighton K.C."/>
            <person name="Thomas B.C."/>
            <person name="Sharon I."/>
            <person name="Miller C.S."/>
            <person name="Castelle C.J."/>
            <person name="VerBerkmoes N.C."/>
            <person name="Wilkins M.J."/>
            <person name="Hettich R.L."/>
            <person name="Lipton M.S."/>
            <person name="Williams K.H."/>
            <person name="Long P.E."/>
            <person name="Banfield J.F."/>
        </authorList>
    </citation>
    <scope>NUCLEOTIDE SEQUENCE [LARGE SCALE GENOMIC DNA]</scope>
</reference>
<evidence type="ECO:0000259" key="4">
    <source>
        <dbReference type="PROSITE" id="PS00662"/>
    </source>
</evidence>
<evidence type="ECO:0000256" key="2">
    <source>
        <dbReference type="ARBA" id="ARBA00022741"/>
    </source>
</evidence>
<feature type="domain" description="Bacterial type II secretion system protein E" evidence="4">
    <location>
        <begin position="244"/>
        <end position="258"/>
    </location>
</feature>
<dbReference type="SMART" id="SM00382">
    <property type="entry name" value="AAA"/>
    <property type="match status" value="1"/>
</dbReference>
<accession>K1XIT8</accession>
<evidence type="ECO:0000256" key="3">
    <source>
        <dbReference type="ARBA" id="ARBA00022840"/>
    </source>
</evidence>
<dbReference type="InterPro" id="IPR003593">
    <property type="entry name" value="AAA+_ATPase"/>
</dbReference>
<dbReference type="GO" id="GO:0016887">
    <property type="term" value="F:ATP hydrolysis activity"/>
    <property type="evidence" value="ECO:0007669"/>
    <property type="project" value="TreeGrafter"/>
</dbReference>
<dbReference type="PROSITE" id="PS00662">
    <property type="entry name" value="T2SP_E"/>
    <property type="match status" value="1"/>
</dbReference>
<comment type="similarity">
    <text evidence="1">Belongs to the GSP E family.</text>
</comment>
<evidence type="ECO:0000313" key="5">
    <source>
        <dbReference type="EMBL" id="EKD30260.1"/>
    </source>
</evidence>
<dbReference type="EMBL" id="AMFJ01034105">
    <property type="protein sequence ID" value="EKD30260.1"/>
    <property type="molecule type" value="Genomic_DNA"/>
</dbReference>
<sequence>MPIKNEEDFKKIKEALQKEDVWFHSDKFQELKRFVREALLKQDSDTALTLITKGALSLGGSDIHYDVKSVSVEVRLRIDGNLVTIFDLTTAEYKLVLERLKYKSNMKLNLTQIPQDGKYRIEDSGDRIDVRVSTLPVKLGENVVCRILDSTNSIPQMSELGFMWTSKRQIEKSTSKKNGMILVTGPTGSGKTTTLYSILSTLNTSDKKVITLEDPIEYELEGVVQSEVNEKNNYTYASGLKALLRQDPDVIMIGEIRDLETADIAAQASLTGHLVLSTLHTKSASETIERLTNMGLPSYVLASSIDIIIAQRLVRKICSHCSESYEATPEENDIIKWMMQDIGIEAVSKAKKNGFTLHRGRGCEHCGYTGFKGRVGIFEVLYFSDEIRSLIRQGASPAEILKKGREQDLILMREDGVLKAMRGKTTLEELFSVID</sequence>
<protein>
    <submittedName>
        <fullName evidence="5">General secretion pathway protein E</fullName>
    </submittedName>
</protein>
<dbReference type="SUPFAM" id="SSF52540">
    <property type="entry name" value="P-loop containing nucleoside triphosphate hydrolases"/>
    <property type="match status" value="1"/>
</dbReference>
<dbReference type="Gene3D" id="3.30.450.90">
    <property type="match status" value="1"/>
</dbReference>
<dbReference type="Pfam" id="PF00437">
    <property type="entry name" value="T2SSE"/>
    <property type="match status" value="1"/>
</dbReference>
<dbReference type="AlphaFoldDB" id="K1XIT8"/>
<comment type="caution">
    <text evidence="5">The sequence shown here is derived from an EMBL/GenBank/DDBJ whole genome shotgun (WGS) entry which is preliminary data.</text>
</comment>
<dbReference type="CDD" id="cd01129">
    <property type="entry name" value="PulE-GspE-like"/>
    <property type="match status" value="1"/>
</dbReference>
<dbReference type="PANTHER" id="PTHR30258:SF1">
    <property type="entry name" value="PROTEIN TRANSPORT PROTEIN HOFB HOMOLOG"/>
    <property type="match status" value="1"/>
</dbReference>
<dbReference type="GO" id="GO:0005524">
    <property type="term" value="F:ATP binding"/>
    <property type="evidence" value="ECO:0007669"/>
    <property type="project" value="UniProtKB-KW"/>
</dbReference>
<dbReference type="InterPro" id="IPR001482">
    <property type="entry name" value="T2SS/T4SS_dom"/>
</dbReference>
<name>K1XIT8_9BACT</name>